<sequence>MIAKLHFGQLLVAPASQGIWHVHCDGTIRSESTQTQIKQIDLSTLPFNITITLQSGDSVTVWRDSCADTQYRQLSLVLRQWEMKQGADAPC</sequence>
<accession>A0AAN1CXE6</accession>
<organism evidence="1 2">
    <name type="scientific">Vibrio natriegens NBRC 15636 = ATCC 14048 = DSM 759</name>
    <dbReference type="NCBI Taxonomy" id="1219067"/>
    <lineage>
        <taxon>Bacteria</taxon>
        <taxon>Pseudomonadati</taxon>
        <taxon>Pseudomonadota</taxon>
        <taxon>Gammaproteobacteria</taxon>
        <taxon>Vibrionales</taxon>
        <taxon>Vibrionaceae</taxon>
        <taxon>Vibrio</taxon>
    </lineage>
</organism>
<protein>
    <submittedName>
        <fullName evidence="1">Uncharacterized protein</fullName>
    </submittedName>
</protein>
<reference evidence="1 2" key="1">
    <citation type="submission" date="2016-07" db="EMBL/GenBank/DDBJ databases">
        <title>Developing Vibrio natriegens as a novel, fast-growing host for biotechnology.</title>
        <authorList>
            <person name="Weinstock M.T."/>
            <person name="Hesek E.D."/>
            <person name="Wilson C.M."/>
            <person name="Gibson D.G."/>
        </authorList>
    </citation>
    <scope>NUCLEOTIDE SEQUENCE [LARGE SCALE GENOMIC DNA]</scope>
    <source>
        <strain evidence="1 2">ATCC 14048</strain>
    </source>
</reference>
<keyword evidence="2" id="KW-1185">Reference proteome</keyword>
<dbReference type="EMBL" id="CP016345">
    <property type="protein sequence ID" value="ANQ14048.1"/>
    <property type="molecule type" value="Genomic_DNA"/>
</dbReference>
<name>A0AAN1CXE6_VIBNA</name>
<proteinExistence type="predicted"/>
<dbReference type="AlphaFoldDB" id="A0AAN1CXE6"/>
<dbReference type="Proteomes" id="UP000092741">
    <property type="component" value="Chromosome 1"/>
</dbReference>
<gene>
    <name evidence="1" type="ORF">BA890_12290</name>
</gene>
<evidence type="ECO:0000313" key="1">
    <source>
        <dbReference type="EMBL" id="ANQ14048.1"/>
    </source>
</evidence>
<dbReference type="KEGG" id="vna:PN96_00985"/>
<evidence type="ECO:0000313" key="2">
    <source>
        <dbReference type="Proteomes" id="UP000092741"/>
    </source>
</evidence>